<evidence type="ECO:0000256" key="1">
    <source>
        <dbReference type="ARBA" id="ARBA00009108"/>
    </source>
</evidence>
<reference evidence="3 4" key="1">
    <citation type="submission" date="2021-03" db="EMBL/GenBank/DDBJ databases">
        <title>Genomic Encyclopedia of Type Strains, Phase IV (KMG-IV): sequencing the most valuable type-strain genomes for metagenomic binning, comparative biology and taxonomic classification.</title>
        <authorList>
            <person name="Goeker M."/>
        </authorList>
    </citation>
    <scope>NUCLEOTIDE SEQUENCE [LARGE SCALE GENOMIC DNA]</scope>
    <source>
        <strain evidence="3 4">DSM 24738</strain>
    </source>
</reference>
<comment type="similarity">
    <text evidence="1">Belongs to the UPF0749 family.</text>
</comment>
<keyword evidence="2" id="KW-0175">Coiled coil</keyword>
<proteinExistence type="inferred from homology"/>
<dbReference type="Pfam" id="PF05949">
    <property type="entry name" value="DUF881"/>
    <property type="match status" value="1"/>
</dbReference>
<organism evidence="3 4">
    <name type="scientific">Ammoniphilus resinae</name>
    <dbReference type="NCBI Taxonomy" id="861532"/>
    <lineage>
        <taxon>Bacteria</taxon>
        <taxon>Bacillati</taxon>
        <taxon>Bacillota</taxon>
        <taxon>Bacilli</taxon>
        <taxon>Bacillales</taxon>
        <taxon>Paenibacillaceae</taxon>
        <taxon>Aneurinibacillus group</taxon>
        <taxon>Ammoniphilus</taxon>
    </lineage>
</organism>
<gene>
    <name evidence="3" type="ORF">J2Z37_000650</name>
</gene>
<feature type="coiled-coil region" evidence="2">
    <location>
        <begin position="46"/>
        <end position="80"/>
    </location>
</feature>
<dbReference type="EMBL" id="JAGGKT010000001">
    <property type="protein sequence ID" value="MBP1930663.1"/>
    <property type="molecule type" value="Genomic_DNA"/>
</dbReference>
<dbReference type="PANTHER" id="PTHR37313:SF2">
    <property type="entry name" value="UPF0749 PROTEIN YLXX"/>
    <property type="match status" value="1"/>
</dbReference>
<dbReference type="Proteomes" id="UP001519343">
    <property type="component" value="Unassembled WGS sequence"/>
</dbReference>
<keyword evidence="4" id="KW-1185">Reference proteome</keyword>
<name>A0ABS4GK78_9BACL</name>
<dbReference type="RefSeq" id="WP_209808740.1">
    <property type="nucleotide sequence ID" value="NZ_JAGGKT010000001.1"/>
</dbReference>
<dbReference type="PANTHER" id="PTHR37313">
    <property type="entry name" value="UPF0749 PROTEIN RV1825"/>
    <property type="match status" value="1"/>
</dbReference>
<evidence type="ECO:0000313" key="3">
    <source>
        <dbReference type="EMBL" id="MBP1930663.1"/>
    </source>
</evidence>
<evidence type="ECO:0000313" key="4">
    <source>
        <dbReference type="Proteomes" id="UP001519343"/>
    </source>
</evidence>
<accession>A0ABS4GK78</accession>
<comment type="caution">
    <text evidence="3">The sequence shown here is derived from an EMBL/GenBank/DDBJ whole genome shotgun (WGS) entry which is preliminary data.</text>
</comment>
<dbReference type="InterPro" id="IPR010273">
    <property type="entry name" value="DUF881"/>
</dbReference>
<evidence type="ECO:0000256" key="2">
    <source>
        <dbReference type="SAM" id="Coils"/>
    </source>
</evidence>
<sequence>MKIHRIHIYLALVLLSFGFIVSYSVQFTKQTTSGTLPYSDDQWEKKQELQEKLIEEQAQIQELENQLQSIKHKVSEFEEKMGERQAEGKELLSELEEVRMWVGLVPVTGSGVMVILNDSKEVPDLGNVNDFIVHEENIRQVVNELFASGAEAISINGQRLTTISSIRCVGPTVLVNEVKVVPPFEISAIGNPDTLSTALSMPQGVLQNLKDFTNIEIKLEKKDKLNLPAYTGDTQKLVVKEDL</sequence>
<protein>
    <submittedName>
        <fullName evidence="3">Uncharacterized protein YlxW (UPF0749 family)</fullName>
    </submittedName>
</protein>
<dbReference type="Gene3D" id="3.30.70.1880">
    <property type="entry name" value="Protein of unknown function DUF881"/>
    <property type="match status" value="1"/>
</dbReference>